<dbReference type="AlphaFoldDB" id="A0A1M7Z7M3"/>
<dbReference type="InterPro" id="IPR006793">
    <property type="entry name" value="FaeA"/>
</dbReference>
<gene>
    <name evidence="3" type="ORF">SAMN04488108_1023</name>
</gene>
<evidence type="ECO:0000313" key="3">
    <source>
        <dbReference type="EMBL" id="SHO60780.1"/>
    </source>
</evidence>
<name>A0A1M7Z7M3_9BACT</name>
<evidence type="ECO:0000313" key="4">
    <source>
        <dbReference type="Proteomes" id="UP000184609"/>
    </source>
</evidence>
<dbReference type="PANTHER" id="PTHR38600:SF2">
    <property type="entry name" value="SLL0088 PROTEIN"/>
    <property type="match status" value="1"/>
</dbReference>
<organism evidence="3 4">
    <name type="scientific">Algoriphagus zhangzhouensis</name>
    <dbReference type="NCBI Taxonomy" id="1073327"/>
    <lineage>
        <taxon>Bacteria</taxon>
        <taxon>Pseudomonadati</taxon>
        <taxon>Bacteroidota</taxon>
        <taxon>Cytophagia</taxon>
        <taxon>Cytophagales</taxon>
        <taxon>Cyclobacteriaceae</taxon>
        <taxon>Algoriphagus</taxon>
    </lineage>
</organism>
<dbReference type="STRING" id="1073327.SAMN04488108_1023"/>
<dbReference type="EMBL" id="FRXN01000001">
    <property type="protein sequence ID" value="SHO60780.1"/>
    <property type="molecule type" value="Genomic_DNA"/>
</dbReference>
<keyword evidence="4" id="KW-1185">Reference proteome</keyword>
<dbReference type="GO" id="GO:0006355">
    <property type="term" value="P:regulation of DNA-templated transcription"/>
    <property type="evidence" value="ECO:0007669"/>
    <property type="project" value="InterPro"/>
</dbReference>
<dbReference type="Proteomes" id="UP000184609">
    <property type="component" value="Unassembled WGS sequence"/>
</dbReference>
<proteinExistence type="predicted"/>
<protein>
    <submittedName>
        <fullName evidence="3">Predicted transcriptional regulator, ArsR family</fullName>
    </submittedName>
</protein>
<evidence type="ECO:0000256" key="2">
    <source>
        <dbReference type="ARBA" id="ARBA00023163"/>
    </source>
</evidence>
<dbReference type="Pfam" id="PF04703">
    <property type="entry name" value="FaeA"/>
    <property type="match status" value="1"/>
</dbReference>
<dbReference type="InterPro" id="IPR036390">
    <property type="entry name" value="WH_DNA-bd_sf"/>
</dbReference>
<accession>A0A1M7Z7M3</accession>
<dbReference type="PANTHER" id="PTHR38600">
    <property type="entry name" value="TRANSCRIPTIONAL REGULATORY PROTEIN"/>
    <property type="match status" value="1"/>
</dbReference>
<dbReference type="RefSeq" id="WP_073570638.1">
    <property type="nucleotide sequence ID" value="NZ_FRXN01000001.1"/>
</dbReference>
<sequence length="209" mass="24082">MKKEIQDRILMFLKMRGNGNAQQIADEFSITKEGARKHLMKMEAEGLLKQEIKKEGVGRPVVLFSLTEKGFARFPDSHALITVQLLKSIKNLLGENALDLLINDRESHTYKLYSQQMDQEKTLEKKLSVLAEKRSEEGYMAEWKKEDGSYFLIENHCPICAAAKECQLFCRSELKNFRELLGADYQIQRVEYILGEGTRCVYKIDPKVA</sequence>
<dbReference type="Gene3D" id="1.10.10.10">
    <property type="entry name" value="Winged helix-like DNA-binding domain superfamily/Winged helix DNA-binding domain"/>
    <property type="match status" value="1"/>
</dbReference>
<dbReference type="InterPro" id="IPR036388">
    <property type="entry name" value="WH-like_DNA-bd_sf"/>
</dbReference>
<evidence type="ECO:0000256" key="1">
    <source>
        <dbReference type="ARBA" id="ARBA00023015"/>
    </source>
</evidence>
<reference evidence="4" key="1">
    <citation type="submission" date="2016-12" db="EMBL/GenBank/DDBJ databases">
        <authorList>
            <person name="Varghese N."/>
            <person name="Submissions S."/>
        </authorList>
    </citation>
    <scope>NUCLEOTIDE SEQUENCE [LARGE SCALE GENOMIC DNA]</scope>
    <source>
        <strain evidence="4">DSM 25035</strain>
    </source>
</reference>
<dbReference type="SUPFAM" id="SSF46785">
    <property type="entry name" value="Winged helix' DNA-binding domain"/>
    <property type="match status" value="1"/>
</dbReference>
<keyword evidence="2" id="KW-0804">Transcription</keyword>
<keyword evidence="1" id="KW-0805">Transcription regulation</keyword>
<dbReference type="OrthoDB" id="155998at2"/>